<feature type="domain" description="Proteasome activator complex subunit 4 C-terminal" evidence="8">
    <location>
        <begin position="2032"/>
        <end position="2119"/>
    </location>
</feature>
<comment type="subcellular location">
    <subcellularLocation>
        <location evidence="2">Cytoplasm</location>
    </subcellularLocation>
    <subcellularLocation>
        <location evidence="1">Nucleus</location>
    </subcellularLocation>
</comment>
<evidence type="ECO:0000259" key="10">
    <source>
        <dbReference type="Pfam" id="PF16547"/>
    </source>
</evidence>
<dbReference type="Proteomes" id="UP001306508">
    <property type="component" value="Unassembled WGS sequence"/>
</dbReference>
<dbReference type="GO" id="GO:0016504">
    <property type="term" value="F:peptidase activator activity"/>
    <property type="evidence" value="ECO:0007669"/>
    <property type="project" value="InterPro"/>
</dbReference>
<keyword evidence="3" id="KW-0963">Cytoplasm</keyword>
<evidence type="ECO:0000259" key="9">
    <source>
        <dbReference type="Pfam" id="PF16507"/>
    </source>
</evidence>
<dbReference type="Pfam" id="PF11919">
    <property type="entry name" value="PSME4_C"/>
    <property type="match status" value="1"/>
</dbReference>
<evidence type="ECO:0000256" key="2">
    <source>
        <dbReference type="ARBA" id="ARBA00004496"/>
    </source>
</evidence>
<dbReference type="GO" id="GO:0070628">
    <property type="term" value="F:proteasome binding"/>
    <property type="evidence" value="ECO:0007669"/>
    <property type="project" value="InterPro"/>
</dbReference>
<evidence type="ECO:0000256" key="6">
    <source>
        <dbReference type="ARBA" id="ARBA00023204"/>
    </source>
</evidence>
<dbReference type="InterPro" id="IPR021843">
    <property type="entry name" value="PSME4_C"/>
</dbReference>
<evidence type="ECO:0000256" key="3">
    <source>
        <dbReference type="ARBA" id="ARBA00022490"/>
    </source>
</evidence>
<evidence type="ECO:0000256" key="4">
    <source>
        <dbReference type="ARBA" id="ARBA00022737"/>
    </source>
</evidence>
<dbReference type="InterPro" id="IPR032372">
    <property type="entry name" value="Blm10_N"/>
</dbReference>
<dbReference type="GO" id="GO:0006281">
    <property type="term" value="P:DNA repair"/>
    <property type="evidence" value="ECO:0007669"/>
    <property type="project" value="UniProtKB-KW"/>
</dbReference>
<organism evidence="12 13">
    <name type="scientific">Arxiozyma heterogenica</name>
    <dbReference type="NCBI Taxonomy" id="278026"/>
    <lineage>
        <taxon>Eukaryota</taxon>
        <taxon>Fungi</taxon>
        <taxon>Dikarya</taxon>
        <taxon>Ascomycota</taxon>
        <taxon>Saccharomycotina</taxon>
        <taxon>Saccharomycetes</taxon>
        <taxon>Saccharomycetales</taxon>
        <taxon>Saccharomycetaceae</taxon>
        <taxon>Arxiozyma</taxon>
    </lineage>
</organism>
<dbReference type="Pfam" id="PF16507">
    <property type="entry name" value="HEAT_PSME4_mid"/>
    <property type="match status" value="1"/>
</dbReference>
<dbReference type="Pfam" id="PF16547">
    <property type="entry name" value="BLM10_N"/>
    <property type="match status" value="1"/>
</dbReference>
<dbReference type="GO" id="GO:0010499">
    <property type="term" value="P:proteasomal ubiquitin-independent protein catabolic process"/>
    <property type="evidence" value="ECO:0007669"/>
    <property type="project" value="TreeGrafter"/>
</dbReference>
<evidence type="ECO:0000256" key="1">
    <source>
        <dbReference type="ARBA" id="ARBA00004123"/>
    </source>
</evidence>
<dbReference type="InterPro" id="IPR032430">
    <property type="entry name" value="Blm10_mid"/>
</dbReference>
<feature type="domain" description="Proteasome activator complex subunit 4-like HEAT repeat-like" evidence="11">
    <location>
        <begin position="1543"/>
        <end position="1749"/>
    </location>
</feature>
<dbReference type="Pfam" id="PF23096">
    <property type="entry name" value="HEAT_PSME4"/>
    <property type="match status" value="1"/>
</dbReference>
<evidence type="ECO:0000259" key="8">
    <source>
        <dbReference type="Pfam" id="PF11919"/>
    </source>
</evidence>
<dbReference type="PANTHER" id="PTHR32170">
    <property type="entry name" value="PROTEASOME ACTIVATOR COMPLEX SUBUNIT 4"/>
    <property type="match status" value="1"/>
</dbReference>
<dbReference type="EMBL" id="JAWIZZ010000053">
    <property type="protein sequence ID" value="KAK5778423.1"/>
    <property type="molecule type" value="Genomic_DNA"/>
</dbReference>
<reference evidence="13" key="1">
    <citation type="submission" date="2023-07" db="EMBL/GenBank/DDBJ databases">
        <title>A draft genome of Kazachstania heterogenica Y-27499.</title>
        <authorList>
            <person name="Donic C."/>
            <person name="Kralova J.S."/>
            <person name="Fidel L."/>
            <person name="Ben-Dor S."/>
            <person name="Jung S."/>
        </authorList>
    </citation>
    <scope>NUCLEOTIDE SEQUENCE [LARGE SCALE GENOMIC DNA]</scope>
    <source>
        <strain evidence="13">Y27499</strain>
    </source>
</reference>
<name>A0AAN7WS36_9SACH</name>
<dbReference type="Gene3D" id="1.10.287.2210">
    <property type="match status" value="1"/>
</dbReference>
<keyword evidence="7" id="KW-0539">Nucleus</keyword>
<evidence type="ECO:0000256" key="5">
    <source>
        <dbReference type="ARBA" id="ARBA00022763"/>
    </source>
</evidence>
<keyword evidence="4" id="KW-0677">Repeat</keyword>
<evidence type="ECO:0000259" key="11">
    <source>
        <dbReference type="Pfam" id="PF23096"/>
    </source>
</evidence>
<dbReference type="InterPro" id="IPR035309">
    <property type="entry name" value="PSME4"/>
</dbReference>
<keyword evidence="5" id="KW-0227">DNA damage</keyword>
<protein>
    <recommendedName>
        <fullName evidence="14">Proteasome activator BLM10</fullName>
    </recommendedName>
</protein>
<proteinExistence type="predicted"/>
<comment type="caution">
    <text evidence="12">The sequence shown here is derived from an EMBL/GenBank/DDBJ whole genome shotgun (WGS) entry which is preliminary data.</text>
</comment>
<feature type="domain" description="Proteasome activator Blm10 N-terminal" evidence="10">
    <location>
        <begin position="66"/>
        <end position="144"/>
    </location>
</feature>
<dbReference type="PANTHER" id="PTHR32170:SF3">
    <property type="entry name" value="PROTEASOME ACTIVATOR COMPLEX SUBUNIT 4"/>
    <property type="match status" value="1"/>
</dbReference>
<feature type="domain" description="Proteasome activator Blm10 middle HEAT repeats region" evidence="9">
    <location>
        <begin position="495"/>
        <end position="1014"/>
    </location>
</feature>
<gene>
    <name evidence="12" type="ORF">RI543_004087</name>
</gene>
<evidence type="ECO:0000256" key="7">
    <source>
        <dbReference type="ARBA" id="ARBA00023242"/>
    </source>
</evidence>
<keyword evidence="13" id="KW-1185">Reference proteome</keyword>
<dbReference type="InterPro" id="IPR055455">
    <property type="entry name" value="HEAT_PSME4"/>
</dbReference>
<dbReference type="GO" id="GO:0005634">
    <property type="term" value="C:nucleus"/>
    <property type="evidence" value="ECO:0007669"/>
    <property type="project" value="UniProtKB-SubCell"/>
</dbReference>
<accession>A0AAN7WS36</accession>
<sequence>MNKQEIKAPIPVRHKVLSALKSEKGVYKITNSKSPPLNIYQDLRTRSATPNTPTYGSVYQNEAEYNLETRTKYYNLDFPDDKGEYERVIYDPKSRWFSRKVKPKFEPRLYIPYMIETHKDQAKYITQILTNLYIAISSTDIEGLIPITSKDLADLKSEVDDLALKTDLFTLSSRYTPLEINGKIRQFNEDELYDENYSSTSQSANVDIFSKITAKSPAIVNVNHWTNELRNCLDFNFPVLLRKSLTTVFYYLALTQGQDISRDLFVDVFEILVDENDDGTNYVKLLKEHGLVLDHTILFNFICDFFPYPDSDYAKYDLSSKSDLKLFRILLRLAHYSKPFFNEKDVNLLKNAMDLLLSSFSPSTMSIILPIITSYVPFHFNKICRITDYLPFCFSLWTSVSATIAIDTHLFEFTGDIAKDVYERSLENGIQYLTDYNICFDKFGIFTKEQITFLFNRLQGHLRFNTQIDSYTKLVQSFIYSINGSKYQGMLNQFSKLLKTIETFVHPSNTGIWTKPIAKFVHCFIKMYHRRIQYEKEEVNNRRLKGQELCLTKECNDKIIDLFLNIVNTGAQNRGQDISNFYISCISYLLDLDSSKRHLIFDHVLENIYDFLAGEYINSKHRVISSLKQLTKASRFLVADPFYRIHITNILSLLVTKLDSNDLPLTSQIINAIVSTISFVPISNLVSNNDFLTFESYTLPLIRQHYQYIKEHDGGIFPYNKDLLTNAFEASTTEFENILRVYVDKIFSLVDVEVDEGLIIKINQTTMIMMESMDNDMLNYFSNLYKRKFWDNDAFNVKDPNYELVTIPLATLVRNNEKMILEIVNSLIHHIRLQIEKGAGSIRSYSEIHQRDIKLVLYLTTLNDILRQSHSAILKMDSDLVEFIIYVYDNISNPPLDVLTSILVHSTLSSLTNTEIVKYSLFSKNAMLSSEEKWGGLQNDIRLYDPENLDFQWHIPTEEEISYAVTLFEHITNYCIEKISLLMSKPTNDKTYTDMIQKYILVLSHCLSGCSLLFDPDFNKNKSVISNISSYREKLYLLKQIRDKNCDNDELNIDVEQIHSEKDESLYMVTDESSYDQYEDDIVVIDDSRNENFMVEDSISEVPSTVGTPVPSNQTDASLMNASLAQRDMNIFMCNYFFGVTTDEKLKHPDYIRVHDIRSKIGLLIHKLFLFLSEQCENNTKLFIILLHGLKVWFTDVGKESLFSDDPGAFLDIEFIENIQLLSHRPDAITRTYLAVKLNDFHQSRVLMRSTNRYPSRLEIQLLNDIILMATSIFPDIHKVGQATLVHSMKQIIGSYSILINQVIQLMENIFKSKDYKRLDGILKVLSLKKVRRKILRDYKNMETLLLLLIRCCKIKEDEVGYHASNIIADFVSHIKIPSHICLFDKRALNMLAPEGLSLNLKVNAVKMTKEKKRRLCMEKLHSLRNKMLGLLQDDIDMTWKNTISIISLAVKLESNLQMPTDKNTLKVIVSYMNTNHPSVINIVLRSILLIFNKFLSLADYQYDIERAFSSKFDPFFIRYIDTLSPDYKKSFKKEMCNFDNPTYFLDSQAFMGWLCWGVSFKALMIEEYKLDFRFDELEAMKMLGQLLTEELFIHITSTLIKDNENRSTFSGGEVSFFVLIILLSEKYNGAIRLEHLIELCQKYYDRTDKASMIMTVEIIAALICSFKYLSSKTISKIENFLAIFLPQCLNHELNQDGFEVWCTLFWWLPTVVDIRRSKSLCKYVYNIKGILNTQTDDAAHQSYRLIHLKNVMLSLEYKSFDGASIIKELVFDHPYEQVRENVAKLFVTIIQNESYPGFENSDKALEHFKTRSGLGLPLKIVPESIDKFIKQLFLTATLEYKNVLNLSPQEVLKTKYYYRASTLFYWIKEMSRGPTKILLVPYIDSHVIPFLITLLNQKDVCKISGLDPTKLFLNMTDMPLRSPYIGSIVDRLCQVTPIDSSYQIRVQLTCIEYILSSQLLQLSDIELNKIREYVLYQLYNENFVEVRIRASSLLSEIIHCTGVDINLLKKFNKDLPNCSWEQKQKLSKMDTKIHSTILGIGAIISAFPYIFPLPKWIPKELSLISSWARTTGIVGTTTKNIISQFKKVRVDTWIYDRTVFTSEELEDLEGVLWRSYYA</sequence>
<evidence type="ECO:0000313" key="13">
    <source>
        <dbReference type="Proteomes" id="UP001306508"/>
    </source>
</evidence>
<evidence type="ECO:0000313" key="12">
    <source>
        <dbReference type="EMBL" id="KAK5778423.1"/>
    </source>
</evidence>
<keyword evidence="6" id="KW-0234">DNA repair</keyword>
<dbReference type="GO" id="GO:0005829">
    <property type="term" value="C:cytosol"/>
    <property type="evidence" value="ECO:0007669"/>
    <property type="project" value="TreeGrafter"/>
</dbReference>
<evidence type="ECO:0008006" key="14">
    <source>
        <dbReference type="Google" id="ProtNLM"/>
    </source>
</evidence>